<dbReference type="InterPro" id="IPR013685">
    <property type="entry name" value="POTRA_FtsQ_type"/>
</dbReference>
<name>A0ABT8IQG8_9BACL</name>
<dbReference type="InterPro" id="IPR034746">
    <property type="entry name" value="POTRA"/>
</dbReference>
<evidence type="ECO:0000256" key="6">
    <source>
        <dbReference type="ARBA" id="ARBA00023136"/>
    </source>
</evidence>
<protein>
    <submittedName>
        <fullName evidence="10">FtsQ-type POTRA domain-containing protein</fullName>
    </submittedName>
</protein>
<sequence>MEQRIPPFRLPHRSDRPSTRWANWVILGFFTGILVILFLQSPLGKVERIQIEGNRWCSEKDLVKQSGLKQGMSFFGWSNEDVEMRLRSIQAVRSVKVSKRFPGTVHIRVTEYPQVAWWDAGRTRFPVLANGTVLHRSHAPATREHHPLLTGWRDDRAAATLAKALVGLPPDIHQDIILVKPVEHPTYSDLVGVVTREGHLVKVRVSDFREKMALYPAFRDHPRGTLYLMDTTWFIPSYPKANGSTDNKR</sequence>
<keyword evidence="5 8" id="KW-1133">Transmembrane helix</keyword>
<feature type="transmembrane region" description="Helical" evidence="8">
    <location>
        <begin position="21"/>
        <end position="39"/>
    </location>
</feature>
<organism evidence="10 11">
    <name type="scientific">Polycladomyces subterraneus</name>
    <dbReference type="NCBI Taxonomy" id="1016997"/>
    <lineage>
        <taxon>Bacteria</taxon>
        <taxon>Bacillati</taxon>
        <taxon>Bacillota</taxon>
        <taxon>Bacilli</taxon>
        <taxon>Bacillales</taxon>
        <taxon>Thermoactinomycetaceae</taxon>
        <taxon>Polycladomyces</taxon>
    </lineage>
</organism>
<dbReference type="PROSITE" id="PS51779">
    <property type="entry name" value="POTRA"/>
    <property type="match status" value="1"/>
</dbReference>
<proteinExistence type="predicted"/>
<gene>
    <name evidence="10" type="ORF">NWF35_13965</name>
</gene>
<evidence type="ECO:0000313" key="10">
    <source>
        <dbReference type="EMBL" id="MDN4594973.1"/>
    </source>
</evidence>
<evidence type="ECO:0000313" key="11">
    <source>
        <dbReference type="Proteomes" id="UP001174196"/>
    </source>
</evidence>
<dbReference type="RefSeq" id="WP_301239897.1">
    <property type="nucleotide sequence ID" value="NZ_JANRHH010000047.1"/>
</dbReference>
<dbReference type="Gene3D" id="3.10.20.310">
    <property type="entry name" value="membrane protein fhac"/>
    <property type="match status" value="1"/>
</dbReference>
<evidence type="ECO:0000256" key="1">
    <source>
        <dbReference type="ARBA" id="ARBA00004370"/>
    </source>
</evidence>
<comment type="caution">
    <text evidence="10">The sequence shown here is derived from an EMBL/GenBank/DDBJ whole genome shotgun (WGS) entry which is preliminary data.</text>
</comment>
<dbReference type="EMBL" id="JANRHH010000047">
    <property type="protein sequence ID" value="MDN4594973.1"/>
    <property type="molecule type" value="Genomic_DNA"/>
</dbReference>
<dbReference type="Pfam" id="PF08478">
    <property type="entry name" value="POTRA_1"/>
    <property type="match status" value="1"/>
</dbReference>
<dbReference type="Proteomes" id="UP001174196">
    <property type="component" value="Unassembled WGS sequence"/>
</dbReference>
<keyword evidence="3" id="KW-0132">Cell division</keyword>
<dbReference type="InterPro" id="IPR050487">
    <property type="entry name" value="FtsQ_DivIB"/>
</dbReference>
<keyword evidence="6 8" id="KW-0472">Membrane</keyword>
<evidence type="ECO:0000259" key="9">
    <source>
        <dbReference type="PROSITE" id="PS51779"/>
    </source>
</evidence>
<keyword evidence="7" id="KW-0131">Cell cycle</keyword>
<reference evidence="10" key="1">
    <citation type="submission" date="2022-08" db="EMBL/GenBank/DDBJ databases">
        <title>Polycladomyces zharkentsis sp. nov., a novel thermophilic CMC and starch-degrading bacterium isolated from a geothermal spring in Kazakhstan.</title>
        <authorList>
            <person name="Mashzhan A."/>
            <person name="Kistaubaeva A."/>
            <person name="Javier-Lopez R."/>
            <person name="Birkeland N.-K."/>
        </authorList>
    </citation>
    <scope>NUCLEOTIDE SEQUENCE</scope>
    <source>
        <strain evidence="10">KSR 13</strain>
    </source>
</reference>
<feature type="domain" description="POTRA" evidence="9">
    <location>
        <begin position="44"/>
        <end position="112"/>
    </location>
</feature>
<evidence type="ECO:0000256" key="2">
    <source>
        <dbReference type="ARBA" id="ARBA00022475"/>
    </source>
</evidence>
<dbReference type="PANTHER" id="PTHR37820">
    <property type="entry name" value="CELL DIVISION PROTEIN DIVIB"/>
    <property type="match status" value="1"/>
</dbReference>
<evidence type="ECO:0000256" key="7">
    <source>
        <dbReference type="ARBA" id="ARBA00023306"/>
    </source>
</evidence>
<keyword evidence="11" id="KW-1185">Reference proteome</keyword>
<evidence type="ECO:0000256" key="4">
    <source>
        <dbReference type="ARBA" id="ARBA00022692"/>
    </source>
</evidence>
<evidence type="ECO:0000256" key="5">
    <source>
        <dbReference type="ARBA" id="ARBA00022989"/>
    </source>
</evidence>
<evidence type="ECO:0000256" key="3">
    <source>
        <dbReference type="ARBA" id="ARBA00022618"/>
    </source>
</evidence>
<keyword evidence="2" id="KW-1003">Cell membrane</keyword>
<evidence type="ECO:0000256" key="8">
    <source>
        <dbReference type="SAM" id="Phobius"/>
    </source>
</evidence>
<accession>A0ABT8IQG8</accession>
<comment type="subcellular location">
    <subcellularLocation>
        <location evidence="1">Membrane</location>
    </subcellularLocation>
</comment>
<dbReference type="PANTHER" id="PTHR37820:SF1">
    <property type="entry name" value="CELL DIVISION PROTEIN FTSQ"/>
    <property type="match status" value="1"/>
</dbReference>
<keyword evidence="4 8" id="KW-0812">Transmembrane</keyword>
<dbReference type="Gene3D" id="3.40.50.10960">
    <property type="match status" value="1"/>
</dbReference>